<dbReference type="InterPro" id="IPR050942">
    <property type="entry name" value="F-box_BR-signaling"/>
</dbReference>
<dbReference type="AlphaFoldDB" id="A0AAV1EBB6"/>
<dbReference type="SUPFAM" id="SSF69304">
    <property type="entry name" value="Tricorn protease N-terminal domain"/>
    <property type="match status" value="1"/>
</dbReference>
<evidence type="ECO:0000259" key="1">
    <source>
        <dbReference type="Pfam" id="PF03478"/>
    </source>
</evidence>
<accession>A0AAV1EBB6</accession>
<dbReference type="InterPro" id="IPR005174">
    <property type="entry name" value="KIB1-4_b-propeller"/>
</dbReference>
<evidence type="ECO:0000313" key="3">
    <source>
        <dbReference type="Proteomes" id="UP001161247"/>
    </source>
</evidence>
<evidence type="ECO:0000313" key="2">
    <source>
        <dbReference type="EMBL" id="CAI9117004.1"/>
    </source>
</evidence>
<dbReference type="PANTHER" id="PTHR44259">
    <property type="entry name" value="OS07G0183000 PROTEIN-RELATED"/>
    <property type="match status" value="1"/>
</dbReference>
<dbReference type="PANTHER" id="PTHR44259:SF114">
    <property type="entry name" value="OS06G0707300 PROTEIN"/>
    <property type="match status" value="1"/>
</dbReference>
<dbReference type="Proteomes" id="UP001161247">
    <property type="component" value="Chromosome 8"/>
</dbReference>
<sequence length="399" mass="44986">MSTPVDFLDWSSILPELIWKISTHIRIHSDYIRFRAVCVAWRSSTPATPTHLPCQLPWLVLPRGTQHHHHHRFPDYHLSFLNLVNYKRHILRLPVAFHRHRRCRGSSHGWLVILEDSPSVFVFNPLTGTKLNLPPLSSFPHVSRFDYAQIGREYLLLLDDNLSVTFNLKQMREFVKKIVLSDSPSRDPDFTAVSILYGTGELVFCKAGQTQWTVIPGIRNFSEDVIFLNGLVYALNKNGSIAICDVDGDSPGVLRLVDATGANEGGDTHYLVAARGELLLVTRYFDLGNEYDTFETRKFRVCRLDSGGNKWERVMDLGDIALFVGGSSSLALSSTDFPAGCKGNRIYFTDDDDCVYEDHTGGGDHDLGIFSLEDGSIERLPCYARDSISRPVWITPNPC</sequence>
<organism evidence="2 3">
    <name type="scientific">Oldenlandia corymbosa var. corymbosa</name>
    <dbReference type="NCBI Taxonomy" id="529605"/>
    <lineage>
        <taxon>Eukaryota</taxon>
        <taxon>Viridiplantae</taxon>
        <taxon>Streptophyta</taxon>
        <taxon>Embryophyta</taxon>
        <taxon>Tracheophyta</taxon>
        <taxon>Spermatophyta</taxon>
        <taxon>Magnoliopsida</taxon>
        <taxon>eudicotyledons</taxon>
        <taxon>Gunneridae</taxon>
        <taxon>Pentapetalae</taxon>
        <taxon>asterids</taxon>
        <taxon>lamiids</taxon>
        <taxon>Gentianales</taxon>
        <taxon>Rubiaceae</taxon>
        <taxon>Rubioideae</taxon>
        <taxon>Spermacoceae</taxon>
        <taxon>Hedyotis-Oldenlandia complex</taxon>
        <taxon>Oldenlandia</taxon>
    </lineage>
</organism>
<keyword evidence="3" id="KW-1185">Reference proteome</keyword>
<gene>
    <name evidence="2" type="ORF">OLC1_LOCUS23144</name>
</gene>
<dbReference type="EMBL" id="OX459125">
    <property type="protein sequence ID" value="CAI9117004.1"/>
    <property type="molecule type" value="Genomic_DNA"/>
</dbReference>
<proteinExistence type="predicted"/>
<feature type="domain" description="KIB1-4 beta-propeller" evidence="1">
    <location>
        <begin position="81"/>
        <end position="371"/>
    </location>
</feature>
<dbReference type="Pfam" id="PF03478">
    <property type="entry name" value="Beta-prop_KIB1-4"/>
    <property type="match status" value="1"/>
</dbReference>
<reference evidence="2" key="1">
    <citation type="submission" date="2023-03" db="EMBL/GenBank/DDBJ databases">
        <authorList>
            <person name="Julca I."/>
        </authorList>
    </citation>
    <scope>NUCLEOTIDE SEQUENCE</scope>
</reference>
<name>A0AAV1EBB6_OLDCO</name>
<protein>
    <submittedName>
        <fullName evidence="2">OLC1v1018311C1</fullName>
    </submittedName>
</protein>